<comment type="similarity">
    <text evidence="2 6">Belongs to the group II decarboxylase family.</text>
</comment>
<dbReference type="Gene3D" id="3.90.1150.10">
    <property type="entry name" value="Aspartate Aminotransferase, domain 1"/>
    <property type="match status" value="1"/>
</dbReference>
<dbReference type="Proteomes" id="UP001233535">
    <property type="component" value="Unassembled WGS sequence"/>
</dbReference>
<dbReference type="Pfam" id="PF00282">
    <property type="entry name" value="Pyridoxal_deC"/>
    <property type="match status" value="1"/>
</dbReference>
<dbReference type="RefSeq" id="WP_309260751.1">
    <property type="nucleotide sequence ID" value="NZ_JARUHG010000001.1"/>
</dbReference>
<dbReference type="EMBL" id="JARUHG010000001">
    <property type="protein sequence ID" value="MDR0181563.1"/>
    <property type="molecule type" value="Genomic_DNA"/>
</dbReference>
<evidence type="ECO:0000256" key="1">
    <source>
        <dbReference type="ARBA" id="ARBA00001933"/>
    </source>
</evidence>
<evidence type="ECO:0000256" key="4">
    <source>
        <dbReference type="ARBA" id="ARBA00022898"/>
    </source>
</evidence>
<protein>
    <submittedName>
        <fullName evidence="7">Aminotransferase class V-fold PLP-dependent enzyme</fullName>
    </submittedName>
</protein>
<name>A0ABU1C8P6_9GAMM</name>
<gene>
    <name evidence="7" type="ORF">P8609_01080</name>
</gene>
<evidence type="ECO:0000256" key="6">
    <source>
        <dbReference type="RuleBase" id="RU000382"/>
    </source>
</evidence>
<comment type="caution">
    <text evidence="7">The sequence shown here is derived from an EMBL/GenBank/DDBJ whole genome shotgun (WGS) entry which is preliminary data.</text>
</comment>
<evidence type="ECO:0000256" key="2">
    <source>
        <dbReference type="ARBA" id="ARBA00009533"/>
    </source>
</evidence>
<evidence type="ECO:0000256" key="5">
    <source>
        <dbReference type="ARBA" id="ARBA00023239"/>
    </source>
</evidence>
<dbReference type="PANTHER" id="PTHR11999:SF70">
    <property type="entry name" value="MIP05841P"/>
    <property type="match status" value="1"/>
</dbReference>
<evidence type="ECO:0000313" key="8">
    <source>
        <dbReference type="Proteomes" id="UP001233535"/>
    </source>
</evidence>
<keyword evidence="4 6" id="KW-0663">Pyridoxal phosphate</keyword>
<proteinExistence type="inferred from homology"/>
<dbReference type="GO" id="GO:0008483">
    <property type="term" value="F:transaminase activity"/>
    <property type="evidence" value="ECO:0007669"/>
    <property type="project" value="UniProtKB-KW"/>
</dbReference>
<evidence type="ECO:0000313" key="7">
    <source>
        <dbReference type="EMBL" id="MDR0181563.1"/>
    </source>
</evidence>
<organism evidence="7 8">
    <name type="scientific">Lysobacter arvi</name>
    <dbReference type="NCBI Taxonomy" id="3038776"/>
    <lineage>
        <taxon>Bacteria</taxon>
        <taxon>Pseudomonadati</taxon>
        <taxon>Pseudomonadota</taxon>
        <taxon>Gammaproteobacteria</taxon>
        <taxon>Lysobacterales</taxon>
        <taxon>Lysobacteraceae</taxon>
        <taxon>Lysobacter</taxon>
    </lineage>
</organism>
<reference evidence="7 8" key="1">
    <citation type="submission" date="2023-04" db="EMBL/GenBank/DDBJ databases">
        <title>Lysobacter sp. strain UC isolated from soil sample.</title>
        <authorList>
            <person name="Choksket S."/>
            <person name="Harshvardhan F."/>
            <person name="Rana R."/>
            <person name="Patil P.B."/>
            <person name="Korpole S."/>
        </authorList>
    </citation>
    <scope>NUCLEOTIDE SEQUENCE [LARGE SCALE GENOMIC DNA]</scope>
    <source>
        <strain evidence="7 8">UC</strain>
    </source>
</reference>
<dbReference type="SUPFAM" id="SSF53383">
    <property type="entry name" value="PLP-dependent transferases"/>
    <property type="match status" value="1"/>
</dbReference>
<evidence type="ECO:0000256" key="3">
    <source>
        <dbReference type="ARBA" id="ARBA00022793"/>
    </source>
</evidence>
<dbReference type="InterPro" id="IPR002129">
    <property type="entry name" value="PyrdxlP-dep_de-COase"/>
</dbReference>
<keyword evidence="8" id="KW-1185">Reference proteome</keyword>
<comment type="cofactor">
    <cofactor evidence="1 6">
        <name>pyridoxal 5'-phosphate</name>
        <dbReference type="ChEBI" id="CHEBI:597326"/>
    </cofactor>
</comment>
<dbReference type="InterPro" id="IPR015421">
    <property type="entry name" value="PyrdxlP-dep_Trfase_major"/>
</dbReference>
<dbReference type="InterPro" id="IPR010977">
    <property type="entry name" value="Aromatic_deC"/>
</dbReference>
<keyword evidence="3" id="KW-0210">Decarboxylase</keyword>
<accession>A0ABU1C8P6</accession>
<keyword evidence="5 6" id="KW-0456">Lyase</keyword>
<dbReference type="PANTHER" id="PTHR11999">
    <property type="entry name" value="GROUP II PYRIDOXAL-5-PHOSPHATE DECARBOXYLASE"/>
    <property type="match status" value="1"/>
</dbReference>
<sequence>MATDPLPASPLSTSHFQSAVFDEYLDSARDHARRYLHRLPDRHVGARAGRDELMSALRIALPQQGDEGGDVIGLLAQQAERGAVACNSPRYFGFVVGGSYPVALAADWLVSTWDQNAGIYAISPLVSVVEEVAGQWLLELFDLPRESGVGFVTGCQMANFTCLAAARHHVLRRAGWDVEADGLQGAPRLHVVASAESHVTIDVALRYLGLGTRSVHRVETDAQGRMNVDRLRKVVASIEGPMIVCAQAGNVNTGAFDPLREVAGVVRERGAWLHVDGAFGLWARASGSLRPLADGIELADSWATDAHKWLNVPYDCGVAIVRHAQDQRDAMTSAAAYLIQTRGEERDAVDWVPEFSRRARGVPVYATLRALGRGGVQDLVEGSCARAREMADALRQVEGVRILNDVVLNQVLVRFGDDDELTRAVIAGVQRDGTCWLGGTTWQGQGAMRISVSNWATSEDDAQRSVAAILRVFHSLRTGATAPIA</sequence>
<keyword evidence="7" id="KW-0032">Aminotransferase</keyword>
<keyword evidence="7" id="KW-0808">Transferase</keyword>
<dbReference type="Gene3D" id="3.40.640.10">
    <property type="entry name" value="Type I PLP-dependent aspartate aminotransferase-like (Major domain)"/>
    <property type="match status" value="1"/>
</dbReference>
<dbReference type="InterPro" id="IPR015422">
    <property type="entry name" value="PyrdxlP-dep_Trfase_small"/>
</dbReference>
<dbReference type="InterPro" id="IPR015424">
    <property type="entry name" value="PyrdxlP-dep_Trfase"/>
</dbReference>